<name>A0A7C4YG92_UNCW3</name>
<dbReference type="InterPro" id="IPR016160">
    <property type="entry name" value="Ald_DH_CS_CYS"/>
</dbReference>
<dbReference type="AlphaFoldDB" id="A0A7C4YG92"/>
<keyword evidence="2 4" id="KW-0560">Oxidoreductase</keyword>
<organism evidence="6">
    <name type="scientific">candidate division WOR-3 bacterium</name>
    <dbReference type="NCBI Taxonomy" id="2052148"/>
    <lineage>
        <taxon>Bacteria</taxon>
        <taxon>Bacteria division WOR-3</taxon>
    </lineage>
</organism>
<dbReference type="Gene3D" id="3.40.605.10">
    <property type="entry name" value="Aldehyde Dehydrogenase, Chain A, domain 1"/>
    <property type="match status" value="1"/>
</dbReference>
<feature type="active site" evidence="3">
    <location>
        <position position="250"/>
    </location>
</feature>
<dbReference type="GO" id="GO:0016620">
    <property type="term" value="F:oxidoreductase activity, acting on the aldehyde or oxo group of donors, NAD or NADP as acceptor"/>
    <property type="evidence" value="ECO:0007669"/>
    <property type="project" value="InterPro"/>
</dbReference>
<dbReference type="EMBL" id="DTHG01000079">
    <property type="protein sequence ID" value="HGW92125.1"/>
    <property type="molecule type" value="Genomic_DNA"/>
</dbReference>
<evidence type="ECO:0000256" key="3">
    <source>
        <dbReference type="PROSITE-ProRule" id="PRU10007"/>
    </source>
</evidence>
<comment type="caution">
    <text evidence="6">The sequence shown here is derived from an EMBL/GenBank/DDBJ whole genome shotgun (WGS) entry which is preliminary data.</text>
</comment>
<evidence type="ECO:0000259" key="5">
    <source>
        <dbReference type="Pfam" id="PF00171"/>
    </source>
</evidence>
<evidence type="ECO:0000256" key="1">
    <source>
        <dbReference type="ARBA" id="ARBA00009986"/>
    </source>
</evidence>
<dbReference type="CDD" id="cd07131">
    <property type="entry name" value="ALDH_AldH-CAJ73105"/>
    <property type="match status" value="1"/>
</dbReference>
<feature type="domain" description="Aldehyde dehydrogenase" evidence="5">
    <location>
        <begin position="13"/>
        <end position="479"/>
    </location>
</feature>
<dbReference type="InterPro" id="IPR016161">
    <property type="entry name" value="Ald_DH/histidinol_DH"/>
</dbReference>
<dbReference type="InterPro" id="IPR016163">
    <property type="entry name" value="Ald_DH_C"/>
</dbReference>
<evidence type="ECO:0000313" key="6">
    <source>
        <dbReference type="EMBL" id="HGW92125.1"/>
    </source>
</evidence>
<proteinExistence type="inferred from homology"/>
<dbReference type="PANTHER" id="PTHR11699">
    <property type="entry name" value="ALDEHYDE DEHYDROGENASE-RELATED"/>
    <property type="match status" value="1"/>
</dbReference>
<dbReference type="InterPro" id="IPR029510">
    <property type="entry name" value="Ald_DH_CS_GLU"/>
</dbReference>
<dbReference type="PROSITE" id="PS00687">
    <property type="entry name" value="ALDEHYDE_DEHYDR_GLU"/>
    <property type="match status" value="1"/>
</dbReference>
<dbReference type="Pfam" id="PF00171">
    <property type="entry name" value="Aldedh"/>
    <property type="match status" value="1"/>
</dbReference>
<gene>
    <name evidence="6" type="ORF">ENV67_06270</name>
</gene>
<accession>A0A7C4YG92</accession>
<evidence type="ECO:0000256" key="2">
    <source>
        <dbReference type="ARBA" id="ARBA00023002"/>
    </source>
</evidence>
<reference evidence="6" key="1">
    <citation type="journal article" date="2020" name="mSystems">
        <title>Genome- and Community-Level Interaction Insights into Carbon Utilization and Element Cycling Functions of Hydrothermarchaeota in Hydrothermal Sediment.</title>
        <authorList>
            <person name="Zhou Z."/>
            <person name="Liu Y."/>
            <person name="Xu W."/>
            <person name="Pan J."/>
            <person name="Luo Z.H."/>
            <person name="Li M."/>
        </authorList>
    </citation>
    <scope>NUCLEOTIDE SEQUENCE [LARGE SCALE GENOMIC DNA]</scope>
    <source>
        <strain evidence="6">SpSt-780</strain>
    </source>
</reference>
<dbReference type="FunFam" id="3.40.309.10:FF:000012">
    <property type="entry name" value="Betaine aldehyde dehydrogenase"/>
    <property type="match status" value="1"/>
</dbReference>
<dbReference type="Gene3D" id="3.40.309.10">
    <property type="entry name" value="Aldehyde Dehydrogenase, Chain A, domain 2"/>
    <property type="match status" value="1"/>
</dbReference>
<protein>
    <submittedName>
        <fullName evidence="6">Aldehyde dehydrogenase family protein</fullName>
    </submittedName>
</protein>
<dbReference type="PROSITE" id="PS00070">
    <property type="entry name" value="ALDEHYDE_DEHYDR_CYS"/>
    <property type="match status" value="1"/>
</dbReference>
<dbReference type="SUPFAM" id="SSF53720">
    <property type="entry name" value="ALDH-like"/>
    <property type="match status" value="1"/>
</dbReference>
<comment type="similarity">
    <text evidence="1 4">Belongs to the aldehyde dehydrogenase family.</text>
</comment>
<dbReference type="InterPro" id="IPR015590">
    <property type="entry name" value="Aldehyde_DH_dom"/>
</dbReference>
<dbReference type="FunFam" id="3.40.605.10:FF:000007">
    <property type="entry name" value="NAD/NADP-dependent betaine aldehyde dehydrogenase"/>
    <property type="match status" value="1"/>
</dbReference>
<evidence type="ECO:0000256" key="4">
    <source>
        <dbReference type="RuleBase" id="RU003345"/>
    </source>
</evidence>
<sequence length="498" mass="55118">MPEKYYNYIDGKWVESVSRETFENRNPANWEEVIGIFPSSDKEDVELAVKAAKKAQKEWASLTFPERGMILGKAADIMVQRKEELAKLMTREMGKVLKETRGDVQEGIDTLYYAFGEARRLYGITTPSELKNKMCYTIFKPIGIAGLITPWNFPMAIPCWKAVPALLLGNAVILKPASDTPATATELVKILVEAGVPKGVVNLVHGKGSKVGEALLEHPDVGVISFTGSSLIGRRIAEVCGRNLKRVSLELGGKNPQIVMEDADLENAIEGVLWGAFGTTGQRCTATSRLIVHKKIYKKFIDMLVQRAKRLKIGNGLDESVEMGPVINESQMKIILNYIEIGKKEGAKLILGGKRYTKGECAKGWFIEPTIFIDVEPHMKIFQEEIFGPVLSVSKAEDIDEAIEMANNTVYGLSSSIYTKNIEYAMRAIDKLEAGITYVNAPTIGAECHLPFGGVKNTGNGHREGGKWAYEIFSEIKTVYIDYSGKLQKAQIDVEVKK</sequence>
<dbReference type="InterPro" id="IPR016162">
    <property type="entry name" value="Ald_DH_N"/>
</dbReference>